<dbReference type="Proteomes" id="UP000005283">
    <property type="component" value="Unassembled WGS sequence"/>
</dbReference>
<comment type="caution">
    <text evidence="2">The sequence shown here is derived from an EMBL/GenBank/DDBJ whole genome shotgun (WGS) entry which is preliminary data.</text>
</comment>
<evidence type="ECO:0008006" key="4">
    <source>
        <dbReference type="Google" id="ProtNLM"/>
    </source>
</evidence>
<organism evidence="2 3">
    <name type="scientific">Hoylesella buccalis ATCC 35310</name>
    <dbReference type="NCBI Taxonomy" id="679190"/>
    <lineage>
        <taxon>Bacteria</taxon>
        <taxon>Pseudomonadati</taxon>
        <taxon>Bacteroidota</taxon>
        <taxon>Bacteroidia</taxon>
        <taxon>Bacteroidales</taxon>
        <taxon>Prevotellaceae</taxon>
        <taxon>Hoylesella</taxon>
    </lineage>
</organism>
<protein>
    <recommendedName>
        <fullName evidence="4">Peptidase S9 prolyl oligopeptidase catalytic domain-containing protein</fullName>
    </recommendedName>
</protein>
<evidence type="ECO:0000256" key="1">
    <source>
        <dbReference type="SAM" id="Phobius"/>
    </source>
</evidence>
<dbReference type="SUPFAM" id="SSF53474">
    <property type="entry name" value="alpha/beta-Hydrolases"/>
    <property type="match status" value="1"/>
</dbReference>
<keyword evidence="1" id="KW-0472">Membrane</keyword>
<name>D1W7I3_9BACT</name>
<dbReference type="RefSeq" id="WP_004350217.1">
    <property type="nucleotide sequence ID" value="NZ_ADEG01000086.1"/>
</dbReference>
<sequence>MMKKITSFLLLFMAVMVFATWQYRLLCFLFFILLNRNWVKSLPLMKRTIHSYSFLIALLLVGILISIPNYIQRGRTQLVYLNDTGQKTSTPLSLYVVNALFPEEEVMNICLKATAILPSSKLSPIFKNLGSRFIRDAQKDFWNGKAIGFYTPYNQLSWQGSNPGSFAITQAYNEFIGGNYNGIYITKPKHYSTSKNYPVVFFAHGYLGSWEFYQGFLSSLEDCFIVSIATRDLSGIFSYEDISKIFKHYLPLLKEEGYNIDESHLHLIGLSNGGTASNVALRSFDNRFQTITYISTSCDVIKRSHAKVLLIGGGKDASSSNLPGASKRLQRRGTKTTILFDDEENHYIMVHQKERIIEFLNKELELI</sequence>
<dbReference type="Gene3D" id="3.40.50.1820">
    <property type="entry name" value="alpha/beta hydrolase"/>
    <property type="match status" value="1"/>
</dbReference>
<feature type="transmembrane region" description="Helical" evidence="1">
    <location>
        <begin position="7"/>
        <end position="32"/>
    </location>
</feature>
<evidence type="ECO:0000313" key="2">
    <source>
        <dbReference type="EMBL" id="EFA91579.1"/>
    </source>
</evidence>
<feature type="transmembrane region" description="Helical" evidence="1">
    <location>
        <begin position="52"/>
        <end position="71"/>
    </location>
</feature>
<gene>
    <name evidence="2" type="ORF">HMPREF0650_2475</name>
</gene>
<dbReference type="STRING" id="679190.HMPREF0650_2475"/>
<keyword evidence="1" id="KW-0812">Transmembrane</keyword>
<keyword evidence="1" id="KW-1133">Transmembrane helix</keyword>
<dbReference type="EMBL" id="ADEG01000086">
    <property type="protein sequence ID" value="EFA91579.1"/>
    <property type="molecule type" value="Genomic_DNA"/>
</dbReference>
<accession>D1W7I3</accession>
<dbReference type="InterPro" id="IPR029058">
    <property type="entry name" value="AB_hydrolase_fold"/>
</dbReference>
<evidence type="ECO:0000313" key="3">
    <source>
        <dbReference type="Proteomes" id="UP000005283"/>
    </source>
</evidence>
<keyword evidence="3" id="KW-1185">Reference proteome</keyword>
<reference evidence="2 3" key="1">
    <citation type="submission" date="2009-12" db="EMBL/GenBank/DDBJ databases">
        <title>Genome Sequence of Prevotella buccalis ATCC 35310.</title>
        <authorList>
            <person name="Durkin A.S."/>
            <person name="Madupu R."/>
            <person name="Torralba M."/>
            <person name="Methe B."/>
            <person name="Sutton G."/>
            <person name="Strausberg R.L."/>
            <person name="Nelson K.E."/>
        </authorList>
    </citation>
    <scope>NUCLEOTIDE SEQUENCE [LARGE SCALE GENOMIC DNA]</scope>
    <source>
        <strain evidence="2 3">ATCC 35310</strain>
    </source>
</reference>
<dbReference type="AlphaFoldDB" id="D1W7I3"/>
<proteinExistence type="predicted"/>